<comment type="pathway">
    <text evidence="1">Cofactor biosynthesis; ubiquinone biosynthesis.</text>
</comment>
<reference evidence="2 3" key="1">
    <citation type="submission" date="2018-09" db="EMBL/GenBank/DDBJ databases">
        <authorList>
            <person name="Wang F."/>
        </authorList>
    </citation>
    <scope>NUCLEOTIDE SEQUENCE [LARGE SCALE GENOMIC DNA]</scope>
    <source>
        <strain evidence="2 3">PLHSC7-2</strain>
    </source>
</reference>
<comment type="similarity">
    <text evidence="1">Belongs to the peptidase U32 family. UbiV subfamily.</text>
</comment>
<keyword evidence="1" id="KW-0408">Iron</keyword>
<dbReference type="GO" id="GO:0046872">
    <property type="term" value="F:metal ion binding"/>
    <property type="evidence" value="ECO:0007669"/>
    <property type="project" value="UniProtKB-KW"/>
</dbReference>
<feature type="binding site" evidence="1">
    <location>
        <position position="194"/>
    </location>
    <ligand>
        <name>[4Fe-4S] cluster</name>
        <dbReference type="ChEBI" id="CHEBI:49883"/>
    </ligand>
</feature>
<dbReference type="NCBIfam" id="NF011991">
    <property type="entry name" value="PRK15447.1"/>
    <property type="match status" value="1"/>
</dbReference>
<accession>A0A418YJZ1</accession>
<dbReference type="UniPathway" id="UPA00232"/>
<dbReference type="PANTHER" id="PTHR30217:SF11">
    <property type="entry name" value="UBIQUINONE BIOSYNTHESIS PROTEIN UBIV"/>
    <property type="match status" value="1"/>
</dbReference>
<comment type="function">
    <text evidence="1">Required for O(2)-independent ubiquinone (coenzyme Q) biosynthesis. Together with UbiU, is essential for the C6-hydroxylation reaction in the oxygen-independent ubiquinone biosynthesis pathway.</text>
</comment>
<feature type="binding site" evidence="1">
    <location>
        <position position="181"/>
    </location>
    <ligand>
        <name>[4Fe-4S] cluster</name>
        <dbReference type="ChEBI" id="CHEBI:49883"/>
    </ligand>
</feature>
<keyword evidence="3" id="KW-1185">Reference proteome</keyword>
<gene>
    <name evidence="1" type="primary">ubiV</name>
    <name evidence="2" type="ORF">D1Z90_00765</name>
</gene>
<protein>
    <recommendedName>
        <fullName evidence="1">Ubiquinone biosynthesis protein UbiV</fullName>
    </recommendedName>
</protein>
<dbReference type="RefSeq" id="WP_119908845.1">
    <property type="nucleotide sequence ID" value="NZ_QZCH01000001.1"/>
</dbReference>
<dbReference type="InterPro" id="IPR043693">
    <property type="entry name" value="UbiV"/>
</dbReference>
<dbReference type="Pfam" id="PF01136">
    <property type="entry name" value="Peptidase_U32"/>
    <property type="match status" value="1"/>
</dbReference>
<dbReference type="GO" id="GO:0051539">
    <property type="term" value="F:4 iron, 4 sulfur cluster binding"/>
    <property type="evidence" value="ECO:0007669"/>
    <property type="project" value="UniProtKB-UniRule"/>
</dbReference>
<sequence length="294" mass="33294">MQVSLGPLLYFWPKAKVEDFYQQAIDSDADIIYLGETVCSKRREFKTKDWLALAKAISENSNKQVVLSSMALLEAPSEIRVLDDLCKNDQFMVEANDIGAIQLLSERKQAFVCGPAINCYNADVLKLFVKQGMQRWVMPVELSRDWLSNILADCEQLGIRNDFEVEVFGWGHLPLAYSARCFTARSENKAKDDCELCCINYPTGRALLTQEFQQLFVVNGIQTQSGYCYNLINDVTGMTGLVDVLRVSPGLDDTLAMVNQFKQHTLQPSNEKVQLEHQCNGYWHQIAGMKQVNL</sequence>
<reference evidence="2 3" key="2">
    <citation type="submission" date="2019-01" db="EMBL/GenBank/DDBJ databases">
        <title>Motilimonas pumilus sp. nov., isolated from the gut of sea cucumber (Apostichopus japonicus).</title>
        <authorList>
            <person name="Wang F.-Q."/>
            <person name="Ren L.-H."/>
            <person name="Lin Y.-W."/>
            <person name="Sun G.-H."/>
            <person name="Du Z.-J."/>
            <person name="Zhao J.-X."/>
            <person name="Liu X.-J."/>
            <person name="Liu L.-J."/>
        </authorList>
    </citation>
    <scope>NUCLEOTIDE SEQUENCE [LARGE SCALE GENOMIC DNA]</scope>
    <source>
        <strain evidence="2 3">PLHSC7-2</strain>
    </source>
</reference>
<keyword evidence="1" id="KW-0411">Iron-sulfur</keyword>
<feature type="binding site" evidence="1">
    <location>
        <position position="198"/>
    </location>
    <ligand>
        <name>[4Fe-4S] cluster</name>
        <dbReference type="ChEBI" id="CHEBI:49883"/>
    </ligand>
</feature>
<comment type="cofactor">
    <cofactor evidence="1">
        <name>[4Fe-4S] cluster</name>
        <dbReference type="ChEBI" id="CHEBI:49883"/>
    </cofactor>
</comment>
<dbReference type="GO" id="GO:0006744">
    <property type="term" value="P:ubiquinone biosynthetic process"/>
    <property type="evidence" value="ECO:0007669"/>
    <property type="project" value="UniProtKB-UniRule"/>
</dbReference>
<evidence type="ECO:0000313" key="2">
    <source>
        <dbReference type="EMBL" id="RJG51298.1"/>
    </source>
</evidence>
<dbReference type="HAMAP" id="MF_02233">
    <property type="entry name" value="UbiV"/>
    <property type="match status" value="1"/>
</dbReference>
<keyword evidence="1" id="KW-0479">Metal-binding</keyword>
<evidence type="ECO:0000256" key="1">
    <source>
        <dbReference type="HAMAP-Rule" id="MF_02233"/>
    </source>
</evidence>
<feature type="binding site" evidence="1">
    <location>
        <position position="39"/>
    </location>
    <ligand>
        <name>[4Fe-4S] cluster</name>
        <dbReference type="ChEBI" id="CHEBI:49883"/>
    </ligand>
</feature>
<name>A0A418YJZ1_9GAMM</name>
<dbReference type="InterPro" id="IPR001539">
    <property type="entry name" value="Peptidase_U32"/>
</dbReference>
<dbReference type="Proteomes" id="UP000283255">
    <property type="component" value="Unassembled WGS sequence"/>
</dbReference>
<dbReference type="EMBL" id="QZCH01000001">
    <property type="protein sequence ID" value="RJG51298.1"/>
    <property type="molecule type" value="Genomic_DNA"/>
</dbReference>
<comment type="subunit">
    <text evidence="1">Forms a heterodimer with UbiU.</text>
</comment>
<evidence type="ECO:0000313" key="3">
    <source>
        <dbReference type="Proteomes" id="UP000283255"/>
    </source>
</evidence>
<keyword evidence="1" id="KW-0004">4Fe-4S</keyword>
<dbReference type="InterPro" id="IPR051454">
    <property type="entry name" value="RNA/ubiquinone_mod_enzymes"/>
</dbReference>
<organism evidence="2 3">
    <name type="scientific">Motilimonas pumila</name>
    <dbReference type="NCBI Taxonomy" id="2303987"/>
    <lineage>
        <taxon>Bacteria</taxon>
        <taxon>Pseudomonadati</taxon>
        <taxon>Pseudomonadota</taxon>
        <taxon>Gammaproteobacteria</taxon>
        <taxon>Alteromonadales</taxon>
        <taxon>Alteromonadales genera incertae sedis</taxon>
        <taxon>Motilimonas</taxon>
    </lineage>
</organism>
<keyword evidence="1" id="KW-0831">Ubiquinone biosynthesis</keyword>
<comment type="caution">
    <text evidence="2">The sequence shown here is derived from an EMBL/GenBank/DDBJ whole genome shotgun (WGS) entry which is preliminary data.</text>
</comment>
<dbReference type="AlphaFoldDB" id="A0A418YJZ1"/>
<dbReference type="OrthoDB" id="8523349at2"/>
<dbReference type="PANTHER" id="PTHR30217">
    <property type="entry name" value="PEPTIDASE U32 FAMILY"/>
    <property type="match status" value="1"/>
</dbReference>
<proteinExistence type="inferred from homology"/>